<protein>
    <submittedName>
        <fullName evidence="1">Class I SAM-dependent methyltransferase</fullName>
        <ecNumber evidence="1">2.1.1.-</ecNumber>
    </submittedName>
</protein>
<evidence type="ECO:0000313" key="2">
    <source>
        <dbReference type="Proteomes" id="UP001356170"/>
    </source>
</evidence>
<comment type="caution">
    <text evidence="1">The sequence shown here is derived from an EMBL/GenBank/DDBJ whole genome shotgun (WGS) entry which is preliminary data.</text>
</comment>
<evidence type="ECO:0000313" key="1">
    <source>
        <dbReference type="EMBL" id="MEF2155549.1"/>
    </source>
</evidence>
<keyword evidence="2" id="KW-1185">Reference proteome</keyword>
<accession>A0ABU7UYD6</accession>
<dbReference type="Gene3D" id="3.40.50.150">
    <property type="entry name" value="Vaccinia Virus protein VP39"/>
    <property type="match status" value="1"/>
</dbReference>
<reference evidence="1 2" key="1">
    <citation type="submission" date="2024-01" db="EMBL/GenBank/DDBJ databases">
        <title>Novel species of the genus Luteimonas isolated from rivers.</title>
        <authorList>
            <person name="Lu H."/>
        </authorList>
    </citation>
    <scope>NUCLEOTIDE SEQUENCE [LARGE SCALE GENOMIC DNA]</scope>
    <source>
        <strain evidence="1 2">FXH3W</strain>
    </source>
</reference>
<organism evidence="1 2">
    <name type="scientific">Aquilutibacter rugosus</name>
    <dbReference type="NCBI Taxonomy" id="3115820"/>
    <lineage>
        <taxon>Bacteria</taxon>
        <taxon>Pseudomonadati</taxon>
        <taxon>Pseudomonadota</taxon>
        <taxon>Gammaproteobacteria</taxon>
        <taxon>Lysobacterales</taxon>
        <taxon>Lysobacteraceae</taxon>
        <taxon>Aquilutibacter</taxon>
    </lineage>
</organism>
<proteinExistence type="predicted"/>
<dbReference type="GO" id="GO:0032259">
    <property type="term" value="P:methylation"/>
    <property type="evidence" value="ECO:0007669"/>
    <property type="project" value="UniProtKB-KW"/>
</dbReference>
<dbReference type="EMBL" id="JAZHBO010000001">
    <property type="protein sequence ID" value="MEF2155549.1"/>
    <property type="molecule type" value="Genomic_DNA"/>
</dbReference>
<dbReference type="InterPro" id="IPR029063">
    <property type="entry name" value="SAM-dependent_MTases_sf"/>
</dbReference>
<keyword evidence="1" id="KW-0489">Methyltransferase</keyword>
<dbReference type="EC" id="2.1.1.-" evidence="1"/>
<keyword evidence="1" id="KW-0808">Transferase</keyword>
<dbReference type="RefSeq" id="WP_331703569.1">
    <property type="nucleotide sequence ID" value="NZ_JAZHBO010000001.1"/>
</dbReference>
<sequence>MTTRNEAWTEYWQSGALHSCVGSLDEGYGGAIGDYWRRTADSFAKRAAVLDIATGNGPLPKLLAGLRADLQITGIDAAAIAPGWWSASAFPQVEMLGNTPLAALAAQGRSFDVLTSQFGWEYIPRPESVQQTVALSAPGARWYLVCHHAQGRLAQVAQAEVDGASRLLAPQGLLQAAITLLPYVRLASTDATRLNADATAVAARIAYNAAITELGQAITSSVAPDVMIQARQGVHQLLQRAAQDPSFGAESTLRQWRSAVERSVLRSGELVSHALSVADMDALRTTLPADAVVNVNELRQAEGLLAWAIEVTLPKRWA</sequence>
<name>A0ABU7UYD6_9GAMM</name>
<dbReference type="GO" id="GO:0008168">
    <property type="term" value="F:methyltransferase activity"/>
    <property type="evidence" value="ECO:0007669"/>
    <property type="project" value="UniProtKB-KW"/>
</dbReference>
<gene>
    <name evidence="1" type="ORF">V3390_04785</name>
</gene>
<dbReference type="SUPFAM" id="SSF53335">
    <property type="entry name" value="S-adenosyl-L-methionine-dependent methyltransferases"/>
    <property type="match status" value="1"/>
</dbReference>
<dbReference type="Proteomes" id="UP001356170">
    <property type="component" value="Unassembled WGS sequence"/>
</dbReference>